<keyword evidence="10" id="KW-1185">Reference proteome</keyword>
<feature type="domain" description="Palmitoyltransferase DHHC" evidence="8">
    <location>
        <begin position="88"/>
        <end position="239"/>
    </location>
</feature>
<comment type="catalytic activity">
    <reaction evidence="7">
        <text>L-cysteinyl-[protein] + hexadecanoyl-CoA = S-hexadecanoyl-L-cysteinyl-[protein] + CoA</text>
        <dbReference type="Rhea" id="RHEA:36683"/>
        <dbReference type="Rhea" id="RHEA-COMP:10131"/>
        <dbReference type="Rhea" id="RHEA-COMP:11032"/>
        <dbReference type="ChEBI" id="CHEBI:29950"/>
        <dbReference type="ChEBI" id="CHEBI:57287"/>
        <dbReference type="ChEBI" id="CHEBI:57379"/>
        <dbReference type="ChEBI" id="CHEBI:74151"/>
        <dbReference type="EC" id="2.3.1.225"/>
    </reaction>
</comment>
<comment type="similarity">
    <text evidence="7">Belongs to the DHHC palmitoyltransferase family.</text>
</comment>
<organism evidence="9 10">
    <name type="scientific">Pythium oligandrum</name>
    <name type="common">Mycoparasitic fungus</name>
    <dbReference type="NCBI Taxonomy" id="41045"/>
    <lineage>
        <taxon>Eukaryota</taxon>
        <taxon>Sar</taxon>
        <taxon>Stramenopiles</taxon>
        <taxon>Oomycota</taxon>
        <taxon>Peronosporomycetes</taxon>
        <taxon>Pythiales</taxon>
        <taxon>Pythiaceae</taxon>
        <taxon>Pythium</taxon>
    </lineage>
</organism>
<dbReference type="GO" id="GO:0005783">
    <property type="term" value="C:endoplasmic reticulum"/>
    <property type="evidence" value="ECO:0007669"/>
    <property type="project" value="TreeGrafter"/>
</dbReference>
<evidence type="ECO:0000256" key="7">
    <source>
        <dbReference type="RuleBase" id="RU079119"/>
    </source>
</evidence>
<feature type="transmembrane region" description="Helical" evidence="7">
    <location>
        <begin position="201"/>
        <end position="223"/>
    </location>
</feature>
<keyword evidence="3 7" id="KW-0812">Transmembrane</keyword>
<keyword evidence="6 7" id="KW-0012">Acyltransferase</keyword>
<reference evidence="9" key="1">
    <citation type="submission" date="2019-03" db="EMBL/GenBank/DDBJ databases">
        <title>Long read genome sequence of the mycoparasitic Pythium oligandrum ATCC 38472 isolated from sugarbeet rhizosphere.</title>
        <authorList>
            <person name="Gaulin E."/>
        </authorList>
    </citation>
    <scope>NUCLEOTIDE SEQUENCE</scope>
    <source>
        <strain evidence="9">ATCC 38472_TT</strain>
    </source>
</reference>
<evidence type="ECO:0000256" key="2">
    <source>
        <dbReference type="ARBA" id="ARBA00022679"/>
    </source>
</evidence>
<evidence type="ECO:0000313" key="10">
    <source>
        <dbReference type="Proteomes" id="UP000794436"/>
    </source>
</evidence>
<dbReference type="PANTHER" id="PTHR22883:SF203">
    <property type="entry name" value="PALMITOYLTRANSFERASE"/>
    <property type="match status" value="1"/>
</dbReference>
<comment type="caution">
    <text evidence="9">The sequence shown here is derived from an EMBL/GenBank/DDBJ whole genome shotgun (WGS) entry which is preliminary data.</text>
</comment>
<keyword evidence="2 7" id="KW-0808">Transferase</keyword>
<dbReference type="InterPro" id="IPR039859">
    <property type="entry name" value="PFA4/ZDH16/20/ERF2-like"/>
</dbReference>
<feature type="transmembrane region" description="Helical" evidence="7">
    <location>
        <begin position="134"/>
        <end position="158"/>
    </location>
</feature>
<dbReference type="EMBL" id="SPLM01000111">
    <property type="protein sequence ID" value="TMW58538.1"/>
    <property type="molecule type" value="Genomic_DNA"/>
</dbReference>
<evidence type="ECO:0000259" key="8">
    <source>
        <dbReference type="Pfam" id="PF01529"/>
    </source>
</evidence>
<evidence type="ECO:0000256" key="4">
    <source>
        <dbReference type="ARBA" id="ARBA00022989"/>
    </source>
</evidence>
<feature type="transmembrane region" description="Helical" evidence="7">
    <location>
        <begin position="39"/>
        <end position="60"/>
    </location>
</feature>
<dbReference type="InterPro" id="IPR001594">
    <property type="entry name" value="Palmitoyltrfase_DHHC"/>
</dbReference>
<dbReference type="GO" id="GO:0019706">
    <property type="term" value="F:protein-cysteine S-palmitoyltransferase activity"/>
    <property type="evidence" value="ECO:0007669"/>
    <property type="project" value="UniProtKB-EC"/>
</dbReference>
<evidence type="ECO:0000256" key="3">
    <source>
        <dbReference type="ARBA" id="ARBA00022692"/>
    </source>
</evidence>
<feature type="transmembrane region" description="Helical" evidence="7">
    <location>
        <begin position="12"/>
        <end position="33"/>
    </location>
</feature>
<comment type="subcellular location">
    <subcellularLocation>
        <location evidence="1">Membrane</location>
        <topology evidence="1">Multi-pass membrane protein</topology>
    </subcellularLocation>
</comment>
<dbReference type="Pfam" id="PF01529">
    <property type="entry name" value="DHHC"/>
    <property type="match status" value="1"/>
</dbReference>
<dbReference type="Proteomes" id="UP000794436">
    <property type="component" value="Unassembled WGS sequence"/>
</dbReference>
<keyword evidence="5 7" id="KW-0472">Membrane</keyword>
<dbReference type="EC" id="2.3.1.225" evidence="7"/>
<proteinExistence type="inferred from homology"/>
<accession>A0A8K1C9A1</accession>
<dbReference type="OrthoDB" id="9909019at2759"/>
<evidence type="ECO:0000256" key="6">
    <source>
        <dbReference type="ARBA" id="ARBA00023315"/>
    </source>
</evidence>
<comment type="domain">
    <text evidence="7">The DHHC domain is required for palmitoyltransferase activity.</text>
</comment>
<name>A0A8K1C9A1_PYTOL</name>
<dbReference type="PROSITE" id="PS50216">
    <property type="entry name" value="DHHC"/>
    <property type="match status" value="1"/>
</dbReference>
<evidence type="ECO:0000256" key="1">
    <source>
        <dbReference type="ARBA" id="ARBA00004141"/>
    </source>
</evidence>
<evidence type="ECO:0000313" key="9">
    <source>
        <dbReference type="EMBL" id="TMW58538.1"/>
    </source>
</evidence>
<evidence type="ECO:0000256" key="5">
    <source>
        <dbReference type="ARBA" id="ARBA00023136"/>
    </source>
</evidence>
<dbReference type="PANTHER" id="PTHR22883">
    <property type="entry name" value="ZINC FINGER DHHC DOMAIN CONTAINING PROTEIN"/>
    <property type="match status" value="1"/>
</dbReference>
<dbReference type="GO" id="GO:0005794">
    <property type="term" value="C:Golgi apparatus"/>
    <property type="evidence" value="ECO:0007669"/>
    <property type="project" value="TreeGrafter"/>
</dbReference>
<keyword evidence="4 7" id="KW-1133">Transmembrane helix</keyword>
<protein>
    <recommendedName>
        <fullName evidence="7">Palmitoyltransferase</fullName>
        <ecNumber evidence="7">2.3.1.225</ecNumber>
    </recommendedName>
</protein>
<sequence length="259" mass="29715">MRKNGWETPFHYLQFVTWIFFPTIMALFFAFFTPLLEATAAYIGSVAYGVTAVVVIYAVVRCTGTDPSDDSVIRGQRNSHQHTQVGDDQVYCNVCQQYVHKESRHCRLCDKCVEVFDHHCKWLNNCVGKKNYRFFLTSVVGATLLLAIQVAFGAFLMVETYHNTDVIKKRSATAFGCSTELEPSGLCRDDEYHVSITAIRVIHGILLGFLVPWCFLIGQLALFHFQLCVENITTYDYIVRQRKEKLQRERGNVVRVYPM</sequence>
<dbReference type="AlphaFoldDB" id="A0A8K1C9A1"/>
<gene>
    <name evidence="9" type="ORF">Poli38472_010097</name>
</gene>
<dbReference type="GO" id="GO:0016020">
    <property type="term" value="C:membrane"/>
    <property type="evidence" value="ECO:0007669"/>
    <property type="project" value="UniProtKB-SubCell"/>
</dbReference>
<dbReference type="GO" id="GO:0006612">
    <property type="term" value="P:protein targeting to membrane"/>
    <property type="evidence" value="ECO:0007669"/>
    <property type="project" value="TreeGrafter"/>
</dbReference>